<dbReference type="AlphaFoldDB" id="A0A6C0BUN8"/>
<proteinExistence type="predicted"/>
<name>A0A6C0BUN8_9ZZZZ</name>
<dbReference type="Pfam" id="PF00149">
    <property type="entry name" value="Metallophos"/>
    <property type="match status" value="1"/>
</dbReference>
<dbReference type="SUPFAM" id="SSF56300">
    <property type="entry name" value="Metallo-dependent phosphatases"/>
    <property type="match status" value="1"/>
</dbReference>
<dbReference type="InterPro" id="IPR004843">
    <property type="entry name" value="Calcineurin-like_PHP"/>
</dbReference>
<feature type="domain" description="Calcineurin-like phosphoesterase" evidence="3">
    <location>
        <begin position="4"/>
        <end position="198"/>
    </location>
</feature>
<dbReference type="InterPro" id="IPR051558">
    <property type="entry name" value="Metallophosphoesterase_PAP"/>
</dbReference>
<keyword evidence="2" id="KW-0378">Hydrolase</keyword>
<organism evidence="4">
    <name type="scientific">viral metagenome</name>
    <dbReference type="NCBI Taxonomy" id="1070528"/>
    <lineage>
        <taxon>unclassified sequences</taxon>
        <taxon>metagenomes</taxon>
        <taxon>organismal metagenomes</taxon>
    </lineage>
</organism>
<evidence type="ECO:0000259" key="3">
    <source>
        <dbReference type="Pfam" id="PF00149"/>
    </source>
</evidence>
<reference evidence="4" key="1">
    <citation type="journal article" date="2020" name="Nature">
        <title>Giant virus diversity and host interactions through global metagenomics.</title>
        <authorList>
            <person name="Schulz F."/>
            <person name="Roux S."/>
            <person name="Paez-Espino D."/>
            <person name="Jungbluth S."/>
            <person name="Walsh D.A."/>
            <person name="Denef V.J."/>
            <person name="McMahon K.D."/>
            <person name="Konstantinidis K.T."/>
            <person name="Eloe-Fadrosh E.A."/>
            <person name="Kyrpides N.C."/>
            <person name="Woyke T."/>
        </authorList>
    </citation>
    <scope>NUCLEOTIDE SEQUENCE</scope>
    <source>
        <strain evidence="4">GVMAG-M-3300018428-35</strain>
    </source>
</reference>
<protein>
    <recommendedName>
        <fullName evidence="3">Calcineurin-like phosphoesterase domain-containing protein</fullName>
    </recommendedName>
</protein>
<dbReference type="PANTHER" id="PTHR10161">
    <property type="entry name" value="TARTRATE-RESISTANT ACID PHOSPHATASE TYPE 5"/>
    <property type="match status" value="1"/>
</dbReference>
<dbReference type="PANTHER" id="PTHR10161:SF14">
    <property type="entry name" value="TARTRATE-RESISTANT ACID PHOSPHATASE TYPE 5"/>
    <property type="match status" value="1"/>
</dbReference>
<keyword evidence="1" id="KW-0732">Signal</keyword>
<dbReference type="Gene3D" id="3.60.21.10">
    <property type="match status" value="1"/>
</dbReference>
<dbReference type="GO" id="GO:0016787">
    <property type="term" value="F:hydrolase activity"/>
    <property type="evidence" value="ECO:0007669"/>
    <property type="project" value="UniProtKB-KW"/>
</dbReference>
<sequence length="284" mass="32909">MVNFIVTADSGSGSMDQYKVSKSMETLNKIHKINSVLLLGDNIYEHGVTSVTDPQFKTKFEDPYKNINKKFYLCLGNHDYGNSFNLKNNADFQVSYSDISDKWNMPEKYYSIKGTNYEIFMLDTNLDLFDENTIMKQFHIMSRKIKNSKKKWKIVCGHHPWRSVGGHGNAERRLEIFFRDLCKFGADFDLYMCGHDHCKNIILKNHPFKKNKMINLLVIGTGGKKYHSGENGRPELYNIKQGDSDLLFHSPNLGACLMKITNKTIKLSCYNEELNEEYTHIIQK</sequence>
<dbReference type="EMBL" id="MN739246">
    <property type="protein sequence ID" value="QHS95294.1"/>
    <property type="molecule type" value="Genomic_DNA"/>
</dbReference>
<dbReference type="InterPro" id="IPR029052">
    <property type="entry name" value="Metallo-depent_PP-like"/>
</dbReference>
<accession>A0A6C0BUN8</accession>
<evidence type="ECO:0000256" key="1">
    <source>
        <dbReference type="ARBA" id="ARBA00022729"/>
    </source>
</evidence>
<evidence type="ECO:0000256" key="2">
    <source>
        <dbReference type="ARBA" id="ARBA00022801"/>
    </source>
</evidence>
<evidence type="ECO:0000313" key="4">
    <source>
        <dbReference type="EMBL" id="QHS95294.1"/>
    </source>
</evidence>